<gene>
    <name evidence="8" type="ORF">O4J56_15305</name>
</gene>
<feature type="domain" description="ABC transmembrane type-2" evidence="7">
    <location>
        <begin position="42"/>
        <end position="268"/>
    </location>
</feature>
<feature type="transmembrane region" description="Helical" evidence="6">
    <location>
        <begin position="52"/>
        <end position="70"/>
    </location>
</feature>
<evidence type="ECO:0000256" key="3">
    <source>
        <dbReference type="ARBA" id="ARBA00022989"/>
    </source>
</evidence>
<organism evidence="8 9">
    <name type="scientific">Nocardiopsis endophytica</name>
    <dbReference type="NCBI Taxonomy" id="3018445"/>
    <lineage>
        <taxon>Bacteria</taxon>
        <taxon>Bacillati</taxon>
        <taxon>Actinomycetota</taxon>
        <taxon>Actinomycetes</taxon>
        <taxon>Streptosporangiales</taxon>
        <taxon>Nocardiopsidaceae</taxon>
        <taxon>Nocardiopsis</taxon>
    </lineage>
</organism>
<name>A0ABT4U4Y6_9ACTN</name>
<proteinExistence type="inferred from homology"/>
<keyword evidence="5" id="KW-0046">Antibiotic resistance</keyword>
<evidence type="ECO:0000256" key="2">
    <source>
        <dbReference type="ARBA" id="ARBA00022692"/>
    </source>
</evidence>
<dbReference type="Pfam" id="PF01061">
    <property type="entry name" value="ABC2_membrane"/>
    <property type="match status" value="1"/>
</dbReference>
<feature type="transmembrane region" description="Helical" evidence="6">
    <location>
        <begin position="76"/>
        <end position="103"/>
    </location>
</feature>
<sequence length="271" mass="28348">MTVRTESLAPAPVPARSPAASFVRDVATVFTREITPSVRDPLGMLLTMGQPLLLLFFFGPLLGGVGAGGGDGSWQWFVPGVLVMLTLFGPMMAGYNLLVELLGGAMERMLVSPMNRTAMLIGRALKEFAVLLVQAVLIVLLAVPMGFELYPLGLLAGLLLLAVFGVGLGSLSFLLAMKSAPSGELFYGVTQLAVFPLMLLSGVLLPMDFGPQWLQTVATVNPVTHIADAMRALFTGSFTDPSIAWGALSAAAVAAVGLTLGTRAMRKGVGV</sequence>
<dbReference type="InterPro" id="IPR000412">
    <property type="entry name" value="ABC_2_transport"/>
</dbReference>
<dbReference type="InterPro" id="IPR047817">
    <property type="entry name" value="ABC2_TM_bact-type"/>
</dbReference>
<feature type="transmembrane region" description="Helical" evidence="6">
    <location>
        <begin position="243"/>
        <end position="261"/>
    </location>
</feature>
<keyword evidence="2 6" id="KW-0812">Transmembrane</keyword>
<dbReference type="InterPro" id="IPR013525">
    <property type="entry name" value="ABC2_TM"/>
</dbReference>
<feature type="transmembrane region" description="Helical" evidence="6">
    <location>
        <begin position="185"/>
        <end position="205"/>
    </location>
</feature>
<evidence type="ECO:0000313" key="9">
    <source>
        <dbReference type="Proteomes" id="UP001527866"/>
    </source>
</evidence>
<evidence type="ECO:0000256" key="1">
    <source>
        <dbReference type="ARBA" id="ARBA00004141"/>
    </source>
</evidence>
<evidence type="ECO:0000313" key="8">
    <source>
        <dbReference type="EMBL" id="MDA2812009.1"/>
    </source>
</evidence>
<dbReference type="PIRSF" id="PIRSF006648">
    <property type="entry name" value="DrrB"/>
    <property type="match status" value="1"/>
</dbReference>
<keyword evidence="4 6" id="KW-0472">Membrane</keyword>
<evidence type="ECO:0000256" key="6">
    <source>
        <dbReference type="RuleBase" id="RU361157"/>
    </source>
</evidence>
<protein>
    <recommendedName>
        <fullName evidence="6">Transport permease protein</fullName>
    </recommendedName>
</protein>
<reference evidence="8 9" key="1">
    <citation type="submission" date="2023-01" db="EMBL/GenBank/DDBJ databases">
        <title>Draft genome sequence of Nocardiopsis sp. RSe5-2 isolated from halophytes.</title>
        <authorList>
            <person name="Duangmal K."/>
            <person name="Chantavorakit T."/>
        </authorList>
    </citation>
    <scope>NUCLEOTIDE SEQUENCE [LARGE SCALE GENOMIC DNA]</scope>
    <source>
        <strain evidence="8 9">RSe5-2</strain>
    </source>
</reference>
<comment type="subcellular location">
    <subcellularLocation>
        <location evidence="6">Cell membrane</location>
        <topology evidence="6">Multi-pass membrane protein</topology>
    </subcellularLocation>
    <subcellularLocation>
        <location evidence="1">Membrane</location>
        <topology evidence="1">Multi-pass membrane protein</topology>
    </subcellularLocation>
</comment>
<feature type="transmembrane region" description="Helical" evidence="6">
    <location>
        <begin position="149"/>
        <end position="173"/>
    </location>
</feature>
<dbReference type="Proteomes" id="UP001527866">
    <property type="component" value="Unassembled WGS sequence"/>
</dbReference>
<dbReference type="RefSeq" id="WP_270686459.1">
    <property type="nucleotide sequence ID" value="NZ_JAQFWQ010000040.1"/>
</dbReference>
<evidence type="ECO:0000256" key="4">
    <source>
        <dbReference type="ARBA" id="ARBA00023136"/>
    </source>
</evidence>
<comment type="similarity">
    <text evidence="6">Belongs to the ABC-2 integral membrane protein family.</text>
</comment>
<dbReference type="PANTHER" id="PTHR43229">
    <property type="entry name" value="NODULATION PROTEIN J"/>
    <property type="match status" value="1"/>
</dbReference>
<evidence type="ECO:0000259" key="7">
    <source>
        <dbReference type="PROSITE" id="PS51012"/>
    </source>
</evidence>
<keyword evidence="6" id="KW-0813">Transport</keyword>
<keyword evidence="6" id="KW-1003">Cell membrane</keyword>
<dbReference type="InterPro" id="IPR051784">
    <property type="entry name" value="Nod_factor_ABC_transporter"/>
</dbReference>
<dbReference type="EMBL" id="JAQFWQ010000040">
    <property type="protein sequence ID" value="MDA2812009.1"/>
    <property type="molecule type" value="Genomic_DNA"/>
</dbReference>
<feature type="transmembrane region" description="Helical" evidence="6">
    <location>
        <begin position="124"/>
        <end position="143"/>
    </location>
</feature>
<accession>A0ABT4U4Y6</accession>
<dbReference type="PANTHER" id="PTHR43229:SF2">
    <property type="entry name" value="NODULATION PROTEIN J"/>
    <property type="match status" value="1"/>
</dbReference>
<dbReference type="PROSITE" id="PS51012">
    <property type="entry name" value="ABC_TM2"/>
    <property type="match status" value="1"/>
</dbReference>
<comment type="caution">
    <text evidence="8">The sequence shown here is derived from an EMBL/GenBank/DDBJ whole genome shotgun (WGS) entry which is preliminary data.</text>
</comment>
<dbReference type="PRINTS" id="PR00164">
    <property type="entry name" value="ABC2TRNSPORT"/>
</dbReference>
<keyword evidence="9" id="KW-1185">Reference proteome</keyword>
<evidence type="ECO:0000256" key="5">
    <source>
        <dbReference type="ARBA" id="ARBA00023251"/>
    </source>
</evidence>
<keyword evidence="3 6" id="KW-1133">Transmembrane helix</keyword>